<dbReference type="GO" id="GO:0004519">
    <property type="term" value="F:endonuclease activity"/>
    <property type="evidence" value="ECO:0007669"/>
    <property type="project" value="InterPro"/>
</dbReference>
<evidence type="ECO:0000313" key="3">
    <source>
        <dbReference type="Proteomes" id="UP000543598"/>
    </source>
</evidence>
<evidence type="ECO:0000259" key="1">
    <source>
        <dbReference type="SMART" id="SM00507"/>
    </source>
</evidence>
<dbReference type="CDD" id="cd00085">
    <property type="entry name" value="HNHc"/>
    <property type="match status" value="1"/>
</dbReference>
<name>A0A7Y2M1G1_9MICO</name>
<keyword evidence="3" id="KW-1185">Reference proteome</keyword>
<feature type="domain" description="HNH nuclease" evidence="1">
    <location>
        <begin position="58"/>
        <end position="110"/>
    </location>
</feature>
<comment type="caution">
    <text evidence="2">The sequence shown here is derived from an EMBL/GenBank/DDBJ whole genome shotgun (WGS) entry which is preliminary data.</text>
</comment>
<dbReference type="Pfam" id="PF01844">
    <property type="entry name" value="HNH"/>
    <property type="match status" value="1"/>
</dbReference>
<dbReference type="GO" id="GO:0003676">
    <property type="term" value="F:nucleic acid binding"/>
    <property type="evidence" value="ECO:0007669"/>
    <property type="project" value="InterPro"/>
</dbReference>
<dbReference type="InterPro" id="IPR002711">
    <property type="entry name" value="HNH"/>
</dbReference>
<dbReference type="SMART" id="SM00507">
    <property type="entry name" value="HNHc"/>
    <property type="match status" value="1"/>
</dbReference>
<dbReference type="EMBL" id="JABEMB010000022">
    <property type="protein sequence ID" value="NNH04755.1"/>
    <property type="molecule type" value="Genomic_DNA"/>
</dbReference>
<gene>
    <name evidence="2" type="ORF">HLA99_12955</name>
</gene>
<protein>
    <submittedName>
        <fullName evidence="2">DUF222 domain-containing protein</fullName>
    </submittedName>
</protein>
<dbReference type="AlphaFoldDB" id="A0A7Y2M1G1"/>
<dbReference type="Proteomes" id="UP000543598">
    <property type="component" value="Unassembled WGS sequence"/>
</dbReference>
<sequence length="165" mass="18255">MRRPGDPATLRSCEDDQTALPAWLVAQQICDTGTVACTVDPSGNPLDLGHETRLFTARQRIALAARDGGCRWRGCDRAASHCEAHHIDPHAQGGRTDIDRGILLCRWHHRELHHGGWRIIRQGKGEFVLHPPPGRGDPIVLTPRLALRCAWADLAPPPKRFRPGA</sequence>
<accession>A0A7Y2M1G1</accession>
<evidence type="ECO:0000313" key="2">
    <source>
        <dbReference type="EMBL" id="NNH04755.1"/>
    </source>
</evidence>
<reference evidence="2 3" key="1">
    <citation type="submission" date="2020-05" db="EMBL/GenBank/DDBJ databases">
        <title>MicrobeNet Type strains.</title>
        <authorList>
            <person name="Nicholson A.C."/>
        </authorList>
    </citation>
    <scope>NUCLEOTIDE SEQUENCE [LARGE SCALE GENOMIC DNA]</scope>
    <source>
        <strain evidence="2 3">JCM 14282</strain>
    </source>
</reference>
<dbReference type="Gene3D" id="1.10.30.50">
    <property type="match status" value="1"/>
</dbReference>
<dbReference type="InterPro" id="IPR003615">
    <property type="entry name" value="HNH_nuc"/>
</dbReference>
<dbReference type="GO" id="GO:0008270">
    <property type="term" value="F:zinc ion binding"/>
    <property type="evidence" value="ECO:0007669"/>
    <property type="project" value="InterPro"/>
</dbReference>
<organism evidence="2 3">
    <name type="scientific">Microbacterium ulmi</name>
    <dbReference type="NCBI Taxonomy" id="179095"/>
    <lineage>
        <taxon>Bacteria</taxon>
        <taxon>Bacillati</taxon>
        <taxon>Actinomycetota</taxon>
        <taxon>Actinomycetes</taxon>
        <taxon>Micrococcales</taxon>
        <taxon>Microbacteriaceae</taxon>
        <taxon>Microbacterium</taxon>
    </lineage>
</organism>
<proteinExistence type="predicted"/>